<protein>
    <recommendedName>
        <fullName evidence="1">DUF6630 domain-containing protein</fullName>
    </recommendedName>
</protein>
<comment type="caution">
    <text evidence="2">The sequence shown here is derived from an EMBL/GenBank/DDBJ whole genome shotgun (WGS) entry which is preliminary data.</text>
</comment>
<accession>A0ABS1J3W5</accession>
<reference evidence="2 3" key="1">
    <citation type="submission" date="2021-01" db="EMBL/GenBank/DDBJ databases">
        <title>Isolation and description of Catonella massiliensis sp. nov., a novel Catonella species, isolated from a stable periodontitis subject.</title>
        <authorList>
            <person name="Antezack A."/>
            <person name="Boxberger M."/>
            <person name="La Scola B."/>
            <person name="Monnet-Corti V."/>
        </authorList>
    </citation>
    <scope>NUCLEOTIDE SEQUENCE [LARGE SCALE GENOMIC DNA]</scope>
    <source>
        <strain evidence="2 3">Marseille-Q4567</strain>
    </source>
</reference>
<dbReference type="EMBL" id="JAEPRJ010000001">
    <property type="protein sequence ID" value="MBK5898589.1"/>
    <property type="molecule type" value="Genomic_DNA"/>
</dbReference>
<dbReference type="Proteomes" id="UP000604730">
    <property type="component" value="Unassembled WGS sequence"/>
</dbReference>
<evidence type="ECO:0000259" key="1">
    <source>
        <dbReference type="Pfam" id="PF20335"/>
    </source>
</evidence>
<name>A0ABS1J3W5_9FIRM</name>
<evidence type="ECO:0000313" key="2">
    <source>
        <dbReference type="EMBL" id="MBK5898589.1"/>
    </source>
</evidence>
<sequence length="270" mass="31767">MSIYNWIQRKLLGTYVEWWIKNPNSNHKEFHIDGINNTLKAMKDGYIYYTEIRPPHAIKGCTSMKAVVAKNKDYVNLYLEINGKKYCIYDLGYEDAIKIMRTFMQKETLPDEKSYVEVVDDENEKMHKAFVELTELLLGNTKHTKQFLKKVKPENEEDMEDAWLELYEELLKKGRAIELDWKIRKDDFMIAVNKLSTGLELEVNEEILDSDEDIPRWGKIINTQWTDYVLSAMDVGSDSYVLMILSKDNFIKAKELAKEILQRIAVIEEM</sequence>
<dbReference type="InterPro" id="IPR046582">
    <property type="entry name" value="DUF6630"/>
</dbReference>
<organism evidence="2 3">
    <name type="scientific">Catonella massiliensis</name>
    <dbReference type="NCBI Taxonomy" id="2799636"/>
    <lineage>
        <taxon>Bacteria</taxon>
        <taxon>Bacillati</taxon>
        <taxon>Bacillota</taxon>
        <taxon>Clostridia</taxon>
        <taxon>Lachnospirales</taxon>
        <taxon>Lachnospiraceae</taxon>
        <taxon>Catonella</taxon>
    </lineage>
</organism>
<keyword evidence="3" id="KW-1185">Reference proteome</keyword>
<evidence type="ECO:0000313" key="3">
    <source>
        <dbReference type="Proteomes" id="UP000604730"/>
    </source>
</evidence>
<dbReference type="RefSeq" id="WP_208429997.1">
    <property type="nucleotide sequence ID" value="NZ_JAEPRJ010000001.1"/>
</dbReference>
<dbReference type="Pfam" id="PF20335">
    <property type="entry name" value="DUF6630"/>
    <property type="match status" value="1"/>
</dbReference>
<feature type="domain" description="DUF6630" evidence="1">
    <location>
        <begin position="135"/>
        <end position="264"/>
    </location>
</feature>
<gene>
    <name evidence="2" type="ORF">JJN12_12475</name>
</gene>
<proteinExistence type="predicted"/>